<dbReference type="Gene3D" id="1.10.510.10">
    <property type="entry name" value="Transferase(Phosphotransferase) domain 1"/>
    <property type="match status" value="1"/>
</dbReference>
<evidence type="ECO:0000313" key="4">
    <source>
        <dbReference type="Proteomes" id="UP000298656"/>
    </source>
</evidence>
<dbReference type="InterPro" id="IPR011009">
    <property type="entry name" value="Kinase-like_dom_sf"/>
</dbReference>
<organism evidence="3 4">
    <name type="scientific">Trinickia violacea</name>
    <dbReference type="NCBI Taxonomy" id="2571746"/>
    <lineage>
        <taxon>Bacteria</taxon>
        <taxon>Pseudomonadati</taxon>
        <taxon>Pseudomonadota</taxon>
        <taxon>Betaproteobacteria</taxon>
        <taxon>Burkholderiales</taxon>
        <taxon>Burkholderiaceae</taxon>
        <taxon>Trinickia</taxon>
    </lineage>
</organism>
<proteinExistence type="predicted"/>
<dbReference type="OrthoDB" id="9801841at2"/>
<dbReference type="GO" id="GO:0005524">
    <property type="term" value="F:ATP binding"/>
    <property type="evidence" value="ECO:0007669"/>
    <property type="project" value="InterPro"/>
</dbReference>
<keyword evidence="1" id="KW-0175">Coiled coil</keyword>
<evidence type="ECO:0000313" key="3">
    <source>
        <dbReference type="EMBL" id="QCP52071.1"/>
    </source>
</evidence>
<accession>A0A4P8IUM5</accession>
<keyword evidence="4" id="KW-1185">Reference proteome</keyword>
<reference evidence="3 4" key="1">
    <citation type="submission" date="2019-05" db="EMBL/GenBank/DDBJ databases">
        <title>Burkholderia sp. DHOD12, isolated from subtropical forest soil.</title>
        <authorList>
            <person name="Gao Z.-H."/>
            <person name="Qiu L.-H."/>
        </authorList>
    </citation>
    <scope>NUCLEOTIDE SEQUENCE [LARGE SCALE GENOMIC DNA]</scope>
    <source>
        <strain evidence="3 4">DHOD12</strain>
    </source>
</reference>
<feature type="domain" description="Protein kinase" evidence="2">
    <location>
        <begin position="108"/>
        <end position="399"/>
    </location>
</feature>
<dbReference type="PANTHER" id="PTHR44167">
    <property type="entry name" value="OVARIAN-SPECIFIC SERINE/THREONINE-PROTEIN KINASE LOK-RELATED"/>
    <property type="match status" value="1"/>
</dbReference>
<dbReference type="Proteomes" id="UP000298656">
    <property type="component" value="Chromosome 2"/>
</dbReference>
<dbReference type="AlphaFoldDB" id="A0A4P8IUM5"/>
<dbReference type="Pfam" id="PF00069">
    <property type="entry name" value="Pkinase"/>
    <property type="match status" value="1"/>
</dbReference>
<sequence>MPLNKLSTGVFPSKEVLALNKAIDQYNANPNALQLDTIEAIINSRDRANWTSKAMEIMRLEMAINAERRAFRGAAQGVSGVGILGPSAVVNLAPTAWIEILNANAPSLDGVLFDGTGKQGAQGNTHKMSLPNGKKLFAKTARGHDKGSVETECQREYRVYKRLYETAGEHPNLVKVWGWADIRFGVQHEIGFIMDHIDGPDGRAMQSRLKEAWDLGIVSSAEYWSSIQYIGRCHVKVIQYLKGAGWVHNDIKPENYVVDSASGEVIVIDLGGAGLSGERWNAVTVEYLAPEMMNGGRPDLAARGAVASDIFSLGASIAHAAEAAHAFHAVAQPNQGLTANATAFRQIGRPVEGIAPGRYKNPFEYGVETDYTRQLMRMMNENPLEREKTLDEHSSNKFLNDSILDDEQAREVLKGIASGARKKSWEEKWLRAGKSPPTGVMMDRSSLESKLNDKMRHFRGSLGISVNSNLSKAEALREEADLNRKRKELEEVAKLINQANAFGIDTSRDRRIVGQLLRECDGAEQTIKAALGRHQPQGSRQWFRR</sequence>
<dbReference type="InterPro" id="IPR000719">
    <property type="entry name" value="Prot_kinase_dom"/>
</dbReference>
<dbReference type="RefSeq" id="WP_137334844.1">
    <property type="nucleotide sequence ID" value="NZ_CP040078.1"/>
</dbReference>
<dbReference type="PROSITE" id="PS50011">
    <property type="entry name" value="PROTEIN_KINASE_DOM"/>
    <property type="match status" value="1"/>
</dbReference>
<gene>
    <name evidence="3" type="ORF">FAZ95_23030</name>
</gene>
<feature type="coiled-coil region" evidence="1">
    <location>
        <begin position="470"/>
        <end position="499"/>
    </location>
</feature>
<protein>
    <recommendedName>
        <fullName evidence="2">Protein kinase domain-containing protein</fullName>
    </recommendedName>
</protein>
<evidence type="ECO:0000259" key="2">
    <source>
        <dbReference type="PROSITE" id="PS50011"/>
    </source>
</evidence>
<name>A0A4P8IUM5_9BURK</name>
<evidence type="ECO:0000256" key="1">
    <source>
        <dbReference type="SAM" id="Coils"/>
    </source>
</evidence>
<dbReference type="SUPFAM" id="SSF56112">
    <property type="entry name" value="Protein kinase-like (PK-like)"/>
    <property type="match status" value="1"/>
</dbReference>
<dbReference type="GO" id="GO:0004672">
    <property type="term" value="F:protein kinase activity"/>
    <property type="evidence" value="ECO:0007669"/>
    <property type="project" value="InterPro"/>
</dbReference>
<dbReference type="SMART" id="SM00220">
    <property type="entry name" value="S_TKc"/>
    <property type="match status" value="1"/>
</dbReference>
<dbReference type="PANTHER" id="PTHR44167:SF24">
    <property type="entry name" value="SERINE_THREONINE-PROTEIN KINASE CHK2"/>
    <property type="match status" value="1"/>
</dbReference>
<dbReference type="KEGG" id="tvl:FAZ95_23030"/>
<dbReference type="EMBL" id="CP040078">
    <property type="protein sequence ID" value="QCP52071.1"/>
    <property type="molecule type" value="Genomic_DNA"/>
</dbReference>